<dbReference type="Pfam" id="PF09335">
    <property type="entry name" value="VTT_dom"/>
    <property type="match status" value="1"/>
</dbReference>
<protein>
    <submittedName>
        <fullName evidence="8">Membrane protein DedA, SNARE-associated domain</fullName>
    </submittedName>
</protein>
<dbReference type="PANTHER" id="PTHR42709:SF6">
    <property type="entry name" value="UNDECAPRENYL PHOSPHATE TRANSPORTER A"/>
    <property type="match status" value="1"/>
</dbReference>
<sequence length="206" mass="22160">MTAAFGLWLQQLVSQLGYAEIVLLMALESSLFPVPSELVMIPAGYLAARGQLDPLLATLAGAGGSLIGASANYLLGRYVGRAFLLRFGRYLLIDQARYHDAEALFLRNALLATFVGRLIPVVRHLISLPAGVFGMGWLAFAVLTTLGAGLWCAVLVALGYYFGEPVVAVVAAYTHEATLLAVAALLLFVVWFMFKRRKTPVQGASQ</sequence>
<keyword evidence="4 6" id="KW-1133">Transmembrane helix</keyword>
<dbReference type="GO" id="GO:0005886">
    <property type="term" value="C:plasma membrane"/>
    <property type="evidence" value="ECO:0007669"/>
    <property type="project" value="UniProtKB-SubCell"/>
</dbReference>
<evidence type="ECO:0000256" key="5">
    <source>
        <dbReference type="ARBA" id="ARBA00023136"/>
    </source>
</evidence>
<feature type="transmembrane region" description="Helical" evidence="6">
    <location>
        <begin position="55"/>
        <end position="75"/>
    </location>
</feature>
<keyword evidence="9" id="KW-1185">Reference proteome</keyword>
<keyword evidence="5 6" id="KW-0472">Membrane</keyword>
<feature type="transmembrane region" description="Helical" evidence="6">
    <location>
        <begin position="138"/>
        <end position="162"/>
    </location>
</feature>
<evidence type="ECO:0000256" key="1">
    <source>
        <dbReference type="ARBA" id="ARBA00004651"/>
    </source>
</evidence>
<accession>A0A1M5Q0A1</accession>
<feature type="transmembrane region" description="Helical" evidence="6">
    <location>
        <begin position="168"/>
        <end position="194"/>
    </location>
</feature>
<dbReference type="RefSeq" id="WP_072897929.1">
    <property type="nucleotide sequence ID" value="NZ_FQWZ01000005.1"/>
</dbReference>
<dbReference type="InterPro" id="IPR051311">
    <property type="entry name" value="DedA_domain"/>
</dbReference>
<dbReference type="STRING" id="490188.SAMN04488068_2435"/>
<evidence type="ECO:0000256" key="6">
    <source>
        <dbReference type="SAM" id="Phobius"/>
    </source>
</evidence>
<dbReference type="InterPro" id="IPR032816">
    <property type="entry name" value="VTT_dom"/>
</dbReference>
<proteinExistence type="predicted"/>
<name>A0A1M5Q0A1_9GAMM</name>
<dbReference type="EMBL" id="FQWZ01000005">
    <property type="protein sequence ID" value="SHH07584.1"/>
    <property type="molecule type" value="Genomic_DNA"/>
</dbReference>
<feature type="domain" description="VTT" evidence="7">
    <location>
        <begin position="34"/>
        <end position="160"/>
    </location>
</feature>
<dbReference type="Proteomes" id="UP000199758">
    <property type="component" value="Unassembled WGS sequence"/>
</dbReference>
<comment type="subcellular location">
    <subcellularLocation>
        <location evidence="1">Cell membrane</location>
        <topology evidence="1">Multi-pass membrane protein</topology>
    </subcellularLocation>
</comment>
<dbReference type="AlphaFoldDB" id="A0A1M5Q0A1"/>
<dbReference type="OrthoDB" id="9780918at2"/>
<keyword evidence="2" id="KW-1003">Cell membrane</keyword>
<gene>
    <name evidence="8" type="ORF">SAMN04488068_2435</name>
</gene>
<evidence type="ECO:0000256" key="4">
    <source>
        <dbReference type="ARBA" id="ARBA00022989"/>
    </source>
</evidence>
<evidence type="ECO:0000313" key="8">
    <source>
        <dbReference type="EMBL" id="SHH07584.1"/>
    </source>
</evidence>
<evidence type="ECO:0000256" key="3">
    <source>
        <dbReference type="ARBA" id="ARBA00022692"/>
    </source>
</evidence>
<evidence type="ECO:0000256" key="2">
    <source>
        <dbReference type="ARBA" id="ARBA00022475"/>
    </source>
</evidence>
<evidence type="ECO:0000259" key="7">
    <source>
        <dbReference type="Pfam" id="PF09335"/>
    </source>
</evidence>
<evidence type="ECO:0000313" key="9">
    <source>
        <dbReference type="Proteomes" id="UP000199758"/>
    </source>
</evidence>
<reference evidence="8 9" key="1">
    <citation type="submission" date="2016-11" db="EMBL/GenBank/DDBJ databases">
        <authorList>
            <person name="Jaros S."/>
            <person name="Januszkiewicz K."/>
            <person name="Wedrychowicz H."/>
        </authorList>
    </citation>
    <scope>NUCLEOTIDE SEQUENCE [LARGE SCALE GENOMIC DNA]</scope>
    <source>
        <strain evidence="8 9">CGMCC 1.7049</strain>
    </source>
</reference>
<dbReference type="PANTHER" id="PTHR42709">
    <property type="entry name" value="ALKALINE PHOSPHATASE LIKE PROTEIN"/>
    <property type="match status" value="1"/>
</dbReference>
<organism evidence="8 9">
    <name type="scientific">Hydrocarboniphaga daqingensis</name>
    <dbReference type="NCBI Taxonomy" id="490188"/>
    <lineage>
        <taxon>Bacteria</taxon>
        <taxon>Pseudomonadati</taxon>
        <taxon>Pseudomonadota</taxon>
        <taxon>Gammaproteobacteria</taxon>
        <taxon>Nevskiales</taxon>
        <taxon>Nevskiaceae</taxon>
        <taxon>Hydrocarboniphaga</taxon>
    </lineage>
</organism>
<keyword evidence="3 6" id="KW-0812">Transmembrane</keyword>